<evidence type="ECO:0000259" key="3">
    <source>
        <dbReference type="SMART" id="SM00829"/>
    </source>
</evidence>
<dbReference type="InterPro" id="IPR013149">
    <property type="entry name" value="ADH-like_C"/>
</dbReference>
<dbReference type="Pfam" id="PF08240">
    <property type="entry name" value="ADH_N"/>
    <property type="match status" value="1"/>
</dbReference>
<keyword evidence="2" id="KW-0560">Oxidoreductase</keyword>
<reference evidence="4" key="1">
    <citation type="journal article" date="2021" name="Nat. Commun.">
        <title>Genetic determinants of endophytism in the Arabidopsis root mycobiome.</title>
        <authorList>
            <person name="Mesny F."/>
            <person name="Miyauchi S."/>
            <person name="Thiergart T."/>
            <person name="Pickel B."/>
            <person name="Atanasova L."/>
            <person name="Karlsson M."/>
            <person name="Huettel B."/>
            <person name="Barry K.W."/>
            <person name="Haridas S."/>
            <person name="Chen C."/>
            <person name="Bauer D."/>
            <person name="Andreopoulos W."/>
            <person name="Pangilinan J."/>
            <person name="LaButti K."/>
            <person name="Riley R."/>
            <person name="Lipzen A."/>
            <person name="Clum A."/>
            <person name="Drula E."/>
            <person name="Henrissat B."/>
            <person name="Kohler A."/>
            <person name="Grigoriev I.V."/>
            <person name="Martin F.M."/>
            <person name="Hacquard S."/>
        </authorList>
    </citation>
    <scope>NUCLEOTIDE SEQUENCE</scope>
    <source>
        <strain evidence="4">MPI-CAGE-CH-0235</strain>
    </source>
</reference>
<protein>
    <submittedName>
        <fullName evidence="4">Zinc-binding dehydrogenase</fullName>
    </submittedName>
</protein>
<evidence type="ECO:0000256" key="2">
    <source>
        <dbReference type="ARBA" id="ARBA00023002"/>
    </source>
</evidence>
<dbReference type="Gene3D" id="3.90.180.10">
    <property type="entry name" value="Medium-chain alcohol dehydrogenases, catalytic domain"/>
    <property type="match status" value="1"/>
</dbReference>
<evidence type="ECO:0000256" key="1">
    <source>
        <dbReference type="ARBA" id="ARBA00008072"/>
    </source>
</evidence>
<keyword evidence="5" id="KW-1185">Reference proteome</keyword>
<dbReference type="Proteomes" id="UP000813444">
    <property type="component" value="Unassembled WGS sequence"/>
</dbReference>
<accession>A0A8K0SX32</accession>
<feature type="domain" description="Enoyl reductase (ER)" evidence="3">
    <location>
        <begin position="17"/>
        <end position="367"/>
    </location>
</feature>
<dbReference type="SMART" id="SM00829">
    <property type="entry name" value="PKS_ER"/>
    <property type="match status" value="1"/>
</dbReference>
<dbReference type="InterPro" id="IPR011032">
    <property type="entry name" value="GroES-like_sf"/>
</dbReference>
<dbReference type="InterPro" id="IPR020843">
    <property type="entry name" value="ER"/>
</dbReference>
<name>A0A8K0SX32_9HYPO</name>
<dbReference type="InterPro" id="IPR036291">
    <property type="entry name" value="NAD(P)-bd_dom_sf"/>
</dbReference>
<dbReference type="GO" id="GO:0016651">
    <property type="term" value="F:oxidoreductase activity, acting on NAD(P)H"/>
    <property type="evidence" value="ECO:0007669"/>
    <property type="project" value="InterPro"/>
</dbReference>
<evidence type="ECO:0000313" key="5">
    <source>
        <dbReference type="Proteomes" id="UP000813444"/>
    </source>
</evidence>
<comment type="similarity">
    <text evidence="1">Belongs to the zinc-containing alcohol dehydrogenase family.</text>
</comment>
<evidence type="ECO:0000313" key="4">
    <source>
        <dbReference type="EMBL" id="KAH7322679.1"/>
    </source>
</evidence>
<dbReference type="CDD" id="cd08249">
    <property type="entry name" value="enoyl_reductase_like"/>
    <property type="match status" value="1"/>
</dbReference>
<organism evidence="4 5">
    <name type="scientific">Stachybotrys elegans</name>
    <dbReference type="NCBI Taxonomy" id="80388"/>
    <lineage>
        <taxon>Eukaryota</taxon>
        <taxon>Fungi</taxon>
        <taxon>Dikarya</taxon>
        <taxon>Ascomycota</taxon>
        <taxon>Pezizomycotina</taxon>
        <taxon>Sordariomycetes</taxon>
        <taxon>Hypocreomycetidae</taxon>
        <taxon>Hypocreales</taxon>
        <taxon>Stachybotryaceae</taxon>
        <taxon>Stachybotrys</taxon>
    </lineage>
</organism>
<dbReference type="AlphaFoldDB" id="A0A8K0SX32"/>
<gene>
    <name evidence="4" type="ORF">B0I35DRAFT_350386</name>
</gene>
<comment type="caution">
    <text evidence="4">The sequence shown here is derived from an EMBL/GenBank/DDBJ whole genome shotgun (WGS) entry which is preliminary data.</text>
</comment>
<dbReference type="PANTHER" id="PTHR45348">
    <property type="entry name" value="HYPOTHETICAL OXIDOREDUCTASE (EUROFUNG)"/>
    <property type="match status" value="1"/>
</dbReference>
<dbReference type="InterPro" id="IPR013154">
    <property type="entry name" value="ADH-like_N"/>
</dbReference>
<dbReference type="InterPro" id="IPR047122">
    <property type="entry name" value="Trans-enoyl_RdTase-like"/>
</dbReference>
<dbReference type="PANTHER" id="PTHR45348:SF3">
    <property type="entry name" value="ENOYL REDUCTASE (ER) DOMAIN-CONTAINING PROTEIN"/>
    <property type="match status" value="1"/>
</dbReference>
<dbReference type="OrthoDB" id="9992527at2759"/>
<dbReference type="EMBL" id="JAGPNK010000004">
    <property type="protein sequence ID" value="KAH7322679.1"/>
    <property type="molecule type" value="Genomic_DNA"/>
</dbReference>
<dbReference type="SUPFAM" id="SSF51735">
    <property type="entry name" value="NAD(P)-binding Rossmann-fold domains"/>
    <property type="match status" value="1"/>
</dbReference>
<dbReference type="SUPFAM" id="SSF50129">
    <property type="entry name" value="GroES-like"/>
    <property type="match status" value="1"/>
</dbReference>
<sequence>MAAGYPPTHPAVVVIAKREPLAVIERPTKAPGPGEVVVRVQWMASSPLELHQADGGLLIDSPHVLGSGFAGVVVATGPEDPDAKKPFSAPLVVGDRVMGFTFKNNDQRGYQTYVTVPRNLMGRVPEGISLQAATTVPGNLVTAFHTITKDLGLELPWPIPAGYVPPQADSPILVWGAASSVGMFILQVLQHWGYKNTIAVASKKHHEELKSYGAKACFDYREADVTDQIRALQTHIPYIVDCIGHVDGTLRPLSKVATRGSVVAVMLPVIIRDATADHEPVLGMDPNELKQIKWEEGVTLRGVRTFFYDENDFFRWHLQPDIIPEILAAGVVKPNRQRIVEGATLLERAQKAIDLLRERAPSGERLVWRVSEEGDEN</sequence>
<proteinExistence type="inferred from homology"/>
<dbReference type="Pfam" id="PF00107">
    <property type="entry name" value="ADH_zinc_N"/>
    <property type="match status" value="1"/>
</dbReference>
<dbReference type="Gene3D" id="3.40.50.720">
    <property type="entry name" value="NAD(P)-binding Rossmann-like Domain"/>
    <property type="match status" value="1"/>
</dbReference>